<name>A0ABV2B3P3_9GAMM</name>
<keyword evidence="3" id="KW-1185">Reference proteome</keyword>
<evidence type="ECO:0000256" key="1">
    <source>
        <dbReference type="SAM" id="MobiDB-lite"/>
    </source>
</evidence>
<organism evidence="2 3">
    <name type="scientific">Salinisphaera dokdonensis CL-ES53</name>
    <dbReference type="NCBI Taxonomy" id="1304272"/>
    <lineage>
        <taxon>Bacteria</taxon>
        <taxon>Pseudomonadati</taxon>
        <taxon>Pseudomonadota</taxon>
        <taxon>Gammaproteobacteria</taxon>
        <taxon>Salinisphaerales</taxon>
        <taxon>Salinisphaeraceae</taxon>
        <taxon>Salinisphaera</taxon>
    </lineage>
</organism>
<dbReference type="EMBL" id="APND01000005">
    <property type="protein sequence ID" value="MES1930505.1"/>
    <property type="molecule type" value="Genomic_DNA"/>
</dbReference>
<proteinExistence type="predicted"/>
<feature type="region of interest" description="Disordered" evidence="1">
    <location>
        <begin position="52"/>
        <end position="81"/>
    </location>
</feature>
<gene>
    <name evidence="2" type="ORF">SADO_14684</name>
</gene>
<dbReference type="Proteomes" id="UP001460888">
    <property type="component" value="Unassembled WGS sequence"/>
</dbReference>
<comment type="caution">
    <text evidence="2">The sequence shown here is derived from an EMBL/GenBank/DDBJ whole genome shotgun (WGS) entry which is preliminary data.</text>
</comment>
<evidence type="ECO:0000313" key="2">
    <source>
        <dbReference type="EMBL" id="MES1930505.1"/>
    </source>
</evidence>
<protein>
    <submittedName>
        <fullName evidence="2">Uncharacterized protein</fullName>
    </submittedName>
</protein>
<sequence length="95" mass="10343">MSYAGTTQVTDDRVGRAARSFPLIDMKCYIVVFNETVATAVDRRGIYQATGEKCRHPHHQTTNEHSDTAPNVGPYVSGADDASVEMARTTSLVTP</sequence>
<reference evidence="2 3" key="1">
    <citation type="submission" date="2013-03" db="EMBL/GenBank/DDBJ databases">
        <title>Salinisphaera dokdonensis CL-ES53 Genome Sequencing.</title>
        <authorList>
            <person name="Li C."/>
            <person name="Lai Q."/>
            <person name="Shao Z."/>
        </authorList>
    </citation>
    <scope>NUCLEOTIDE SEQUENCE [LARGE SCALE GENOMIC DNA]</scope>
    <source>
        <strain evidence="2 3">CL-ES53</strain>
    </source>
</reference>
<accession>A0ABV2B3P3</accession>
<evidence type="ECO:0000313" key="3">
    <source>
        <dbReference type="Proteomes" id="UP001460888"/>
    </source>
</evidence>